<sequence>MGTPGSVTVRWKNCYWVIHHRYHAYPSGLGVDILNSIPKDLDEYQEWLENLQKEVEDKVNDYLCNGETARVHSSNEEVRSTEPEPFGYDYEMDLDHEVFLYDKKPLFSLKSMPPEEEFKQIIGDFDHNPHYLLRSRVPEQYKHNWKATPPTVNPSDPKTYHSLIGPDAIIDDIAQLLSIPEHIARAEESRIATYESLICVYLQDGNMDYFFSRIDTIASSKDIPLDIISLGISIITHGLWPMIFDASSSPLYAASPSLSSLSKGYDWVVLGRCIVKVVTHLDDEMNLQAAIIEIVNLVQEEHITKKIQIDSQTVHGILFSFSHCVLVRAEFSSGMFTYTHTPALKFLPVEYPVDGSTPGITAVARLGHILYRYILDSWFSEPPIIAPKDNEKELAVLRVPTEIWRTIADQLHYYVDLAVCASFSEASKNATIDSLSFPRIDGATLYSSILHTTGEFKPALEQSIESERAEQERKNRNTYTSIFDVRIYGKGSAYKDFRERSRTPRPKEIKGRVYIDHGWSGLTLYRPLSVHKEHEMMKRGFKKVTDKVMKAVIFNLQVVCSEGIIPLEILCWQKTSRRSRSVLY</sequence>
<organism evidence="1 2">
    <name type="scientific">Marasmiellus scandens</name>
    <dbReference type="NCBI Taxonomy" id="2682957"/>
    <lineage>
        <taxon>Eukaryota</taxon>
        <taxon>Fungi</taxon>
        <taxon>Dikarya</taxon>
        <taxon>Basidiomycota</taxon>
        <taxon>Agaricomycotina</taxon>
        <taxon>Agaricomycetes</taxon>
        <taxon>Agaricomycetidae</taxon>
        <taxon>Agaricales</taxon>
        <taxon>Marasmiineae</taxon>
        <taxon>Omphalotaceae</taxon>
        <taxon>Marasmiellus</taxon>
    </lineage>
</organism>
<protein>
    <submittedName>
        <fullName evidence="1">Uncharacterized protein</fullName>
    </submittedName>
</protein>
<evidence type="ECO:0000313" key="2">
    <source>
        <dbReference type="Proteomes" id="UP001498398"/>
    </source>
</evidence>
<accession>A0ABR1JE22</accession>
<dbReference type="Proteomes" id="UP001498398">
    <property type="component" value="Unassembled WGS sequence"/>
</dbReference>
<proteinExistence type="predicted"/>
<evidence type="ECO:0000313" key="1">
    <source>
        <dbReference type="EMBL" id="KAK7454014.1"/>
    </source>
</evidence>
<gene>
    <name evidence="1" type="ORF">VKT23_011524</name>
</gene>
<comment type="caution">
    <text evidence="1">The sequence shown here is derived from an EMBL/GenBank/DDBJ whole genome shotgun (WGS) entry which is preliminary data.</text>
</comment>
<keyword evidence="2" id="KW-1185">Reference proteome</keyword>
<dbReference type="EMBL" id="JBANRG010000025">
    <property type="protein sequence ID" value="KAK7454014.1"/>
    <property type="molecule type" value="Genomic_DNA"/>
</dbReference>
<reference evidence="1 2" key="1">
    <citation type="submission" date="2024-01" db="EMBL/GenBank/DDBJ databases">
        <title>A draft genome for the cacao thread blight pathogen Marasmiellus scandens.</title>
        <authorList>
            <person name="Baruah I.K."/>
            <person name="Leung J."/>
            <person name="Bukari Y."/>
            <person name="Amoako-Attah I."/>
            <person name="Meinhardt L.W."/>
            <person name="Bailey B.A."/>
            <person name="Cohen S.P."/>
        </authorList>
    </citation>
    <scope>NUCLEOTIDE SEQUENCE [LARGE SCALE GENOMIC DNA]</scope>
    <source>
        <strain evidence="1 2">GH-19</strain>
    </source>
</reference>
<name>A0ABR1JE22_9AGAR</name>